<dbReference type="EMBL" id="UYJE01010287">
    <property type="protein sequence ID" value="VDI81702.1"/>
    <property type="molecule type" value="Genomic_DNA"/>
</dbReference>
<feature type="compositionally biased region" description="Polar residues" evidence="1">
    <location>
        <begin position="184"/>
        <end position="200"/>
    </location>
</feature>
<organism evidence="2 3">
    <name type="scientific">Mytilus galloprovincialis</name>
    <name type="common">Mediterranean mussel</name>
    <dbReference type="NCBI Taxonomy" id="29158"/>
    <lineage>
        <taxon>Eukaryota</taxon>
        <taxon>Metazoa</taxon>
        <taxon>Spiralia</taxon>
        <taxon>Lophotrochozoa</taxon>
        <taxon>Mollusca</taxon>
        <taxon>Bivalvia</taxon>
        <taxon>Autobranchia</taxon>
        <taxon>Pteriomorphia</taxon>
        <taxon>Mytilida</taxon>
        <taxon>Mytiloidea</taxon>
        <taxon>Mytilidae</taxon>
        <taxon>Mytilinae</taxon>
        <taxon>Mytilus</taxon>
    </lineage>
</organism>
<name>A0A8B6HNC5_MYTGA</name>
<gene>
    <name evidence="2" type="ORF">MGAL_10B016579</name>
</gene>
<protein>
    <recommendedName>
        <fullName evidence="4">Neuralized pats1</fullName>
    </recommendedName>
</protein>
<accession>A0A8B6HNC5</accession>
<keyword evidence="3" id="KW-1185">Reference proteome</keyword>
<evidence type="ECO:0000313" key="2">
    <source>
        <dbReference type="EMBL" id="VDI81702.1"/>
    </source>
</evidence>
<evidence type="ECO:0008006" key="4">
    <source>
        <dbReference type="Google" id="ProtNLM"/>
    </source>
</evidence>
<dbReference type="Proteomes" id="UP000596742">
    <property type="component" value="Unassembled WGS sequence"/>
</dbReference>
<reference evidence="2" key="1">
    <citation type="submission" date="2018-11" db="EMBL/GenBank/DDBJ databases">
        <authorList>
            <person name="Alioto T."/>
            <person name="Alioto T."/>
        </authorList>
    </citation>
    <scope>NUCLEOTIDE SEQUENCE</scope>
</reference>
<dbReference type="InterPro" id="IPR027417">
    <property type="entry name" value="P-loop_NTPase"/>
</dbReference>
<proteinExistence type="predicted"/>
<dbReference type="AlphaFoldDB" id="A0A8B6HNC5"/>
<sequence>MASLSLEKENYVRMSLLLSGICPRAARALFDLEFHPTCLDAALKKEFNKLRDLQKKRVINQQQWNLLFPSHPDRLQLLERISSANEFKTLLSKGTYASYENRVYLAGSVKTGKSTLASVLIGEKIPTNWKSTDGLIIHFGKNGIDLKERKMIPLKKGSAGHDVFARLFRGKLQLKEQMQPEASFGSNPSYGETEESCTPVNQTETIIKSEKVDLESSIQEKMYQEILQGNYKMEIAPSDLVDFGGQKSYDMTHQLFIQCKGTFVLMFDGRYGLYDALEEYKPKKITTVSILKHWIDSILTYCVDEFVDEHKLPKILFAATHGDAFADDVFDQRKAMFIKELTKIFSANDLNEHIIYHNIFFFDARDQDDPEMQQLTKQLVEIAFEQPFWGQQLPVAWVPLELHISDMKTSEINFIRKSELQKVNLENGDLALTDAQFEDFLKIQHSLGKLLYFGEHGIDNFIVVQPSAFVNVMRSFVTDEMFWPKEAEILEILPALSRTGVICRTDLYKLWEQTQFKHLVPSDDLKIFVTEACKSCTYK</sequence>
<dbReference type="Gene3D" id="3.40.50.300">
    <property type="entry name" value="P-loop containing nucleotide triphosphate hydrolases"/>
    <property type="match status" value="1"/>
</dbReference>
<comment type="caution">
    <text evidence="2">The sequence shown here is derived from an EMBL/GenBank/DDBJ whole genome shotgun (WGS) entry which is preliminary data.</text>
</comment>
<feature type="region of interest" description="Disordered" evidence="1">
    <location>
        <begin position="181"/>
        <end position="200"/>
    </location>
</feature>
<evidence type="ECO:0000313" key="3">
    <source>
        <dbReference type="Proteomes" id="UP000596742"/>
    </source>
</evidence>
<dbReference type="OrthoDB" id="6120539at2759"/>
<evidence type="ECO:0000256" key="1">
    <source>
        <dbReference type="SAM" id="MobiDB-lite"/>
    </source>
</evidence>
<dbReference type="SUPFAM" id="SSF52540">
    <property type="entry name" value="P-loop containing nucleoside triphosphate hydrolases"/>
    <property type="match status" value="1"/>
</dbReference>